<dbReference type="RefSeq" id="XP_010910117.1">
    <property type="nucleotide sequence ID" value="XM_010911815.3"/>
</dbReference>
<dbReference type="Proteomes" id="UP000504607">
    <property type="component" value="Unplaced"/>
</dbReference>
<dbReference type="AlphaFoldDB" id="A0A6I9QL51"/>
<evidence type="ECO:0000256" key="5">
    <source>
        <dbReference type="ARBA" id="ARBA00023242"/>
    </source>
</evidence>
<dbReference type="OrthoDB" id="2020583at2759"/>
<evidence type="ECO:0000313" key="7">
    <source>
        <dbReference type="RefSeq" id="XP_010910117.1"/>
    </source>
</evidence>
<keyword evidence="6" id="KW-1185">Reference proteome</keyword>
<sequence length="675" mass="74833">MMEERSVRIDLDKLPIKRLDAIDELGNEQFPPEIGHEEKRLSMIRRIDFSFVVGKDAKQAKRSKEAAAAAAAAAVQQPAWPWQGLVENLQLAHQELSVIMDLINTVEANDAVAVAGMQRPKPLPNEVLSDLAVSAATKLQRLRHLGRYFKQSSKAMEQQVSRDARFYGSLIRLQQNWKVKRQRMAAMGPGSEGFSFDLLDNSFVDLTALSRPSSISTVRVDHHYSGILSIQRPQKSCRSISLRFIGADPSCKQKSFSRKKIYSSAEHLRAAKTEALTDEDVNECVKDTHSVLCEIHQSIFEEQVFDMVNHETYNPLPGISVTGMREDFLQLAIGQETSVCLCLVPSGKEDGSQMVDSKGDSQNGESGLLNSDSMDLAIVGDDQHDFLKMNLSGMPNPVSLEIYLLFIFHENVLARAKERRSCATRAQVPGQPADGSCGVLGHFCMTVAHRIFSNKVLSELESLVNGVPYLQLLSHPTWHSRTSSWSLSLKFPQSVLHAGRCSKILDNHNLKHGMRSQFHTKVVVKDDQINVSGEGAPSIICSFRGSSDDVCSLNSFGCDLEDLPMILLQQVASQVIRWLHEEALVVGMKASRDFLCLYFGLDHGDTLGLVAHVDPDDINGCISWWVVMDDGLVEGKNLTEYGESESRRFLGHLSLEALYATVMDLANLCSIGGIH</sequence>
<keyword evidence="4" id="KW-0804">Transcription</keyword>
<proteinExistence type="inferred from homology"/>
<keyword evidence="5" id="KW-0539">Nucleus</keyword>
<dbReference type="GO" id="GO:0003712">
    <property type="term" value="F:transcription coregulator activity"/>
    <property type="evidence" value="ECO:0007669"/>
    <property type="project" value="InterPro"/>
</dbReference>
<dbReference type="GO" id="GO:0006357">
    <property type="term" value="P:regulation of transcription by RNA polymerase II"/>
    <property type="evidence" value="ECO:0007669"/>
    <property type="project" value="InterPro"/>
</dbReference>
<protein>
    <submittedName>
        <fullName evidence="7">Mediator of RNA polymerase II transcription subunit 17</fullName>
    </submittedName>
</protein>
<evidence type="ECO:0000313" key="6">
    <source>
        <dbReference type="Proteomes" id="UP000504607"/>
    </source>
</evidence>
<name>A0A6I9QL51_ELAGV</name>
<dbReference type="PANTHER" id="PTHR13114:SF7">
    <property type="entry name" value="MEDIATOR OF RNA POLYMERASE II TRANSCRIPTION SUBUNIT 17"/>
    <property type="match status" value="1"/>
</dbReference>
<organism evidence="6 7">
    <name type="scientific">Elaeis guineensis var. tenera</name>
    <name type="common">Oil palm</name>
    <dbReference type="NCBI Taxonomy" id="51953"/>
    <lineage>
        <taxon>Eukaryota</taxon>
        <taxon>Viridiplantae</taxon>
        <taxon>Streptophyta</taxon>
        <taxon>Embryophyta</taxon>
        <taxon>Tracheophyta</taxon>
        <taxon>Spermatophyta</taxon>
        <taxon>Magnoliopsida</taxon>
        <taxon>Liliopsida</taxon>
        <taxon>Arecaceae</taxon>
        <taxon>Arecoideae</taxon>
        <taxon>Cocoseae</taxon>
        <taxon>Elaeidinae</taxon>
        <taxon>Elaeis</taxon>
    </lineage>
</organism>
<dbReference type="PANTHER" id="PTHR13114">
    <property type="entry name" value="MEDIATOR OF RNA POLYMERASE II TRANSCRIPTION SUBUNIT 17"/>
    <property type="match status" value="1"/>
</dbReference>
<dbReference type="FunCoup" id="A0A6I9QL51">
    <property type="interactions" value="2044"/>
</dbReference>
<keyword evidence="3" id="KW-0805">Transcription regulation</keyword>
<reference evidence="7" key="1">
    <citation type="submission" date="2025-08" db="UniProtKB">
        <authorList>
            <consortium name="RefSeq"/>
        </authorList>
    </citation>
    <scope>IDENTIFICATION</scope>
</reference>
<gene>
    <name evidence="7" type="primary">LOC105036070</name>
</gene>
<dbReference type="GO" id="GO:0016592">
    <property type="term" value="C:mediator complex"/>
    <property type="evidence" value="ECO:0007669"/>
    <property type="project" value="InterPro"/>
</dbReference>
<comment type="subcellular location">
    <subcellularLocation>
        <location evidence="1">Nucleus</location>
    </subcellularLocation>
</comment>
<comment type="similarity">
    <text evidence="2">Belongs to the Mediator complex subunit 17 family.</text>
</comment>
<evidence type="ECO:0000256" key="3">
    <source>
        <dbReference type="ARBA" id="ARBA00023015"/>
    </source>
</evidence>
<dbReference type="InParanoid" id="A0A6I9QL51"/>
<evidence type="ECO:0000256" key="1">
    <source>
        <dbReference type="ARBA" id="ARBA00004123"/>
    </source>
</evidence>
<dbReference type="InterPro" id="IPR019313">
    <property type="entry name" value="Mediator_Med17"/>
</dbReference>
<evidence type="ECO:0000256" key="4">
    <source>
        <dbReference type="ARBA" id="ARBA00023163"/>
    </source>
</evidence>
<accession>A0A6I9QL51</accession>
<evidence type="ECO:0000256" key="2">
    <source>
        <dbReference type="ARBA" id="ARBA00005635"/>
    </source>
</evidence>
<dbReference type="GO" id="GO:0070847">
    <property type="term" value="C:core mediator complex"/>
    <property type="evidence" value="ECO:0007669"/>
    <property type="project" value="TreeGrafter"/>
</dbReference>